<dbReference type="Pfam" id="PF18726">
    <property type="entry name" value="HEPN_SAV_6107"/>
    <property type="match status" value="1"/>
</dbReference>
<feature type="domain" description="SAV-6107-like HEPN" evidence="1">
    <location>
        <begin position="29"/>
        <end position="123"/>
    </location>
</feature>
<evidence type="ECO:0000313" key="2">
    <source>
        <dbReference type="EMBL" id="TQJ14257.1"/>
    </source>
</evidence>
<dbReference type="Proteomes" id="UP000320806">
    <property type="component" value="Unassembled WGS sequence"/>
</dbReference>
<comment type="caution">
    <text evidence="2">The sequence shown here is derived from an EMBL/GenBank/DDBJ whole genome shotgun (WGS) entry which is preliminary data.</text>
</comment>
<reference evidence="2 3" key="1">
    <citation type="submission" date="2019-06" db="EMBL/GenBank/DDBJ databases">
        <title>Sequencing the genomes of 1000 actinobacteria strains.</title>
        <authorList>
            <person name="Klenk H.-P."/>
        </authorList>
    </citation>
    <scope>NUCLEOTIDE SEQUENCE [LARGE SCALE GENOMIC DNA]</scope>
    <source>
        <strain evidence="2 3">DSM 19828</strain>
    </source>
</reference>
<dbReference type="EMBL" id="VFMO01000001">
    <property type="protein sequence ID" value="TQJ14257.1"/>
    <property type="molecule type" value="Genomic_DNA"/>
</dbReference>
<organism evidence="2 3">
    <name type="scientific">Yimella lutea</name>
    <dbReference type="NCBI Taxonomy" id="587872"/>
    <lineage>
        <taxon>Bacteria</taxon>
        <taxon>Bacillati</taxon>
        <taxon>Actinomycetota</taxon>
        <taxon>Actinomycetes</taxon>
        <taxon>Micrococcales</taxon>
        <taxon>Dermacoccaceae</taxon>
        <taxon>Yimella</taxon>
    </lineage>
</organism>
<evidence type="ECO:0000313" key="3">
    <source>
        <dbReference type="Proteomes" id="UP000320806"/>
    </source>
</evidence>
<name>A0A542EFY3_9MICO</name>
<dbReference type="AlphaFoldDB" id="A0A542EFY3"/>
<protein>
    <recommendedName>
        <fullName evidence="1">SAV-6107-like HEPN domain-containing protein</fullName>
    </recommendedName>
</protein>
<sequence length="149" mass="15989">MSTVTSSPTPLATGVLDLIDRSRGCLLEACHQQDVIERYRCAQLAALRAAAALLAARSRRNARSGPRSVWEVVPTVAPELAEWAIYFTDTGRRGQIFDRGAQRPTVREADDLIRAGETFLGLVLRCLGLPMASVLGAGLDAAVAPSMAR</sequence>
<dbReference type="RefSeq" id="WP_141928113.1">
    <property type="nucleotide sequence ID" value="NZ_BAABCI010000034.1"/>
</dbReference>
<dbReference type="InterPro" id="IPR040891">
    <property type="entry name" value="HEPN_SAV_6107"/>
</dbReference>
<gene>
    <name evidence="2" type="ORF">FB459_1705</name>
</gene>
<accession>A0A542EFY3</accession>
<proteinExistence type="predicted"/>
<evidence type="ECO:0000259" key="1">
    <source>
        <dbReference type="Pfam" id="PF18726"/>
    </source>
</evidence>
<keyword evidence="3" id="KW-1185">Reference proteome</keyword>
<dbReference type="OrthoDB" id="4570063at2"/>